<dbReference type="AlphaFoldDB" id="A0A7U4E4Y0"/>
<reference evidence="3" key="1">
    <citation type="submission" date="2011-06" db="EMBL/GenBank/DDBJ databases">
        <title>The complete genome of chromosome of Runella slithyformis DSM 19594.</title>
        <authorList>
            <consortium name="US DOE Joint Genome Institute (JGI-PGF)"/>
            <person name="Lucas S."/>
            <person name="Han J."/>
            <person name="Lapidus A."/>
            <person name="Bruce D."/>
            <person name="Goodwin L."/>
            <person name="Pitluck S."/>
            <person name="Peters L."/>
            <person name="Kyrpides N."/>
            <person name="Mavromatis K."/>
            <person name="Ivanova N."/>
            <person name="Ovchinnikova G."/>
            <person name="Zhang X."/>
            <person name="Misra M."/>
            <person name="Detter J.C."/>
            <person name="Tapia R."/>
            <person name="Han C."/>
            <person name="Land M."/>
            <person name="Hauser L."/>
            <person name="Markowitz V."/>
            <person name="Cheng J.-F."/>
            <person name="Hugenholtz P."/>
            <person name="Woyke T."/>
            <person name="Wu D."/>
            <person name="Tindall B."/>
            <person name="Faehrich R."/>
            <person name="Brambilla E."/>
            <person name="Klenk H.-P."/>
            <person name="Eisen J.A."/>
        </authorList>
    </citation>
    <scope>NUCLEOTIDE SEQUENCE [LARGE SCALE GENOMIC DNA]</scope>
    <source>
        <strain evidence="3">ATCC 29530 / DSM 19594 / LMG 11500 / NCIMB 11436 / LSU 4</strain>
    </source>
</reference>
<feature type="transmembrane region" description="Helical" evidence="1">
    <location>
        <begin position="283"/>
        <end position="303"/>
    </location>
</feature>
<dbReference type="PANTHER" id="PTHR35337">
    <property type="entry name" value="SLR1478 PROTEIN"/>
    <property type="match status" value="1"/>
</dbReference>
<keyword evidence="3" id="KW-1185">Reference proteome</keyword>
<dbReference type="PANTHER" id="PTHR35337:SF1">
    <property type="entry name" value="SLR1478 PROTEIN"/>
    <property type="match status" value="1"/>
</dbReference>
<feature type="transmembrane region" description="Helical" evidence="1">
    <location>
        <begin position="96"/>
        <end position="114"/>
    </location>
</feature>
<name>A0A7U4E4Y0_RUNSL</name>
<dbReference type="Pfam" id="PF01944">
    <property type="entry name" value="SpoIIM"/>
    <property type="match status" value="1"/>
</dbReference>
<evidence type="ECO:0000256" key="1">
    <source>
        <dbReference type="SAM" id="Phobius"/>
    </source>
</evidence>
<dbReference type="EMBL" id="CP002859">
    <property type="protein sequence ID" value="AEI47913.1"/>
    <property type="molecule type" value="Genomic_DNA"/>
</dbReference>
<evidence type="ECO:0000313" key="2">
    <source>
        <dbReference type="EMBL" id="AEI47913.1"/>
    </source>
</evidence>
<dbReference type="Proteomes" id="UP000000493">
    <property type="component" value="Chromosome"/>
</dbReference>
<gene>
    <name evidence="2" type="ordered locus">Runsl_1488</name>
</gene>
<organism evidence="2 3">
    <name type="scientific">Runella slithyformis (strain ATCC 29530 / DSM 19594 / LMG 11500 / NCIMB 11436 / LSU 4)</name>
    <dbReference type="NCBI Taxonomy" id="761193"/>
    <lineage>
        <taxon>Bacteria</taxon>
        <taxon>Pseudomonadati</taxon>
        <taxon>Bacteroidota</taxon>
        <taxon>Cytophagia</taxon>
        <taxon>Cytophagales</taxon>
        <taxon>Spirosomataceae</taxon>
        <taxon>Runella</taxon>
    </lineage>
</organism>
<feature type="transmembrane region" description="Helical" evidence="1">
    <location>
        <begin position="219"/>
        <end position="238"/>
    </location>
</feature>
<dbReference type="RefSeq" id="WP_013927231.1">
    <property type="nucleotide sequence ID" value="NC_015703.1"/>
</dbReference>
<dbReference type="InterPro" id="IPR002798">
    <property type="entry name" value="SpoIIM-like"/>
</dbReference>
<feature type="transmembrane region" description="Helical" evidence="1">
    <location>
        <begin position="165"/>
        <end position="185"/>
    </location>
</feature>
<keyword evidence="1" id="KW-0812">Transmembrane</keyword>
<dbReference type="KEGG" id="rsi:Runsl_1488"/>
<feature type="transmembrane region" description="Helical" evidence="1">
    <location>
        <begin position="258"/>
        <end position="277"/>
    </location>
</feature>
<accession>A0A7U4E4Y0</accession>
<sequence>MKEAVFVKRNTEKWQEYESTPAHDPDRLTERFIELTDDLSYARTFYPNATVTRYLNGVASQFHQKLYANRREDRNRIAAFWKHELPLLMFESRFRLLYSFLFFIGACILGWISAAHDDTYVRLIMGDDYVNQTLENIKNGDPLAIYGGTGQADMFMQITVNNIKVSFAAFALGAFFSFGTIAILFQNGIMLGAFQYFFFERDLLLASVLKIWIHGTLEISAIVIAGGAGLVMGHSLLFPGTYSRLESFRQGAKKGMKIVIGLVPVFVAAGFLESFITRLTLHPVASSAIILVSAVFIVWYFVLYPRKVHRESMSA</sequence>
<evidence type="ECO:0008006" key="4">
    <source>
        <dbReference type="Google" id="ProtNLM"/>
    </source>
</evidence>
<keyword evidence="1" id="KW-0472">Membrane</keyword>
<proteinExistence type="predicted"/>
<protein>
    <recommendedName>
        <fullName evidence="4">Stage II sporulation protein M</fullName>
    </recommendedName>
</protein>
<reference evidence="2 3" key="2">
    <citation type="journal article" date="2012" name="Stand. Genomic Sci.">
        <title>Complete genome sequence of the aquatic bacterium Runella slithyformis type strain (LSU 4(T)).</title>
        <authorList>
            <person name="Copeland A."/>
            <person name="Zhang X."/>
            <person name="Misra M."/>
            <person name="Lapidus A."/>
            <person name="Nolan M."/>
            <person name="Lucas S."/>
            <person name="Deshpande S."/>
            <person name="Cheng J.F."/>
            <person name="Tapia R."/>
            <person name="Goodwin L.A."/>
            <person name="Pitluck S."/>
            <person name="Liolios K."/>
            <person name="Pagani I."/>
            <person name="Ivanova N."/>
            <person name="Mikhailova N."/>
            <person name="Pati A."/>
            <person name="Chen A."/>
            <person name="Palaniappan K."/>
            <person name="Land M."/>
            <person name="Hauser L."/>
            <person name="Pan C."/>
            <person name="Jeffries C.D."/>
            <person name="Detter J.C."/>
            <person name="Brambilla E.M."/>
            <person name="Rohde M."/>
            <person name="Djao O.D."/>
            <person name="Goker M."/>
            <person name="Sikorski J."/>
            <person name="Tindall B.J."/>
            <person name="Woyke T."/>
            <person name="Bristow J."/>
            <person name="Eisen J.A."/>
            <person name="Markowitz V."/>
            <person name="Hugenholtz P."/>
            <person name="Kyrpides N.C."/>
            <person name="Klenk H.P."/>
            <person name="Mavromatis K."/>
        </authorList>
    </citation>
    <scope>NUCLEOTIDE SEQUENCE [LARGE SCALE GENOMIC DNA]</scope>
    <source>
        <strain evidence="3">ATCC 29530 / DSM 19594 / LMG 11500 / NCIMB 11436 / LSU 4</strain>
    </source>
</reference>
<evidence type="ECO:0000313" key="3">
    <source>
        <dbReference type="Proteomes" id="UP000000493"/>
    </source>
</evidence>
<keyword evidence="1" id="KW-1133">Transmembrane helix</keyword>